<accession>A0ABU8AXP9</accession>
<sequence length="76" mass="8458">MSAADNKALVVAFREQAFNDSQPEQAAAHPGEICRQHNPGAQDGPDAFVGYVHWLRGQFPELRLDIKRVIARATSW</sequence>
<dbReference type="Proteomes" id="UP001310290">
    <property type="component" value="Unassembled WGS sequence"/>
</dbReference>
<keyword evidence="2" id="KW-1185">Reference proteome</keyword>
<reference evidence="1" key="1">
    <citation type="submission" date="2023-04" db="EMBL/GenBank/DDBJ databases">
        <title>Genomic diversity of scab-causing Streptomyces spp. in the province of Quebec, Canada.</title>
        <authorList>
            <person name="Biessy A."/>
            <person name="Cadieux M."/>
            <person name="Ciotola M."/>
            <person name="Filion M."/>
        </authorList>
    </citation>
    <scope>NUCLEOTIDE SEQUENCE</scope>
    <source>
        <strain evidence="1">B21-115</strain>
    </source>
</reference>
<evidence type="ECO:0000313" key="1">
    <source>
        <dbReference type="EMBL" id="MEH0638444.1"/>
    </source>
</evidence>
<comment type="caution">
    <text evidence="1">The sequence shown here is derived from an EMBL/GenBank/DDBJ whole genome shotgun (WGS) entry which is preliminary data.</text>
</comment>
<dbReference type="Gene3D" id="3.10.450.50">
    <property type="match status" value="1"/>
</dbReference>
<gene>
    <name evidence="1" type="ORF">QBA35_35000</name>
</gene>
<dbReference type="EMBL" id="JARULZ010000002">
    <property type="protein sequence ID" value="MEH0638444.1"/>
    <property type="molecule type" value="Genomic_DNA"/>
</dbReference>
<dbReference type="SUPFAM" id="SSF54427">
    <property type="entry name" value="NTF2-like"/>
    <property type="match status" value="1"/>
</dbReference>
<organism evidence="1 2">
    <name type="scientific">Streptomyces bottropensis</name>
    <dbReference type="NCBI Taxonomy" id="42235"/>
    <lineage>
        <taxon>Bacteria</taxon>
        <taxon>Bacillati</taxon>
        <taxon>Actinomycetota</taxon>
        <taxon>Actinomycetes</taxon>
        <taxon>Kitasatosporales</taxon>
        <taxon>Streptomycetaceae</taxon>
        <taxon>Streptomyces</taxon>
    </lineage>
</organism>
<dbReference type="RefSeq" id="WP_334661099.1">
    <property type="nucleotide sequence ID" value="NZ_JARULZ010000002.1"/>
</dbReference>
<dbReference type="InterPro" id="IPR032710">
    <property type="entry name" value="NTF2-like_dom_sf"/>
</dbReference>
<name>A0ABU8AXP9_9ACTN</name>
<protein>
    <submittedName>
        <fullName evidence="1">Uncharacterized protein</fullName>
    </submittedName>
</protein>
<proteinExistence type="predicted"/>
<evidence type="ECO:0000313" key="2">
    <source>
        <dbReference type="Proteomes" id="UP001310290"/>
    </source>
</evidence>